<dbReference type="CDD" id="cd17542">
    <property type="entry name" value="REC_CheY"/>
    <property type="match status" value="1"/>
</dbReference>
<dbReference type="EMBL" id="SRJD01000001">
    <property type="protein sequence ID" value="TGB00291.1"/>
    <property type="molecule type" value="Genomic_DNA"/>
</dbReference>
<dbReference type="PANTHER" id="PTHR43228:SF1">
    <property type="entry name" value="TWO-COMPONENT RESPONSE REGULATOR ARR22"/>
    <property type="match status" value="1"/>
</dbReference>
<evidence type="ECO:0000313" key="4">
    <source>
        <dbReference type="Proteomes" id="UP000298347"/>
    </source>
</evidence>
<evidence type="ECO:0000259" key="2">
    <source>
        <dbReference type="PROSITE" id="PS50110"/>
    </source>
</evidence>
<proteinExistence type="predicted"/>
<accession>A0A4Z0GTI1</accession>
<feature type="modified residue" description="4-aspartylphosphate" evidence="1">
    <location>
        <position position="54"/>
    </location>
</feature>
<dbReference type="Gene3D" id="3.40.50.2300">
    <property type="match status" value="1"/>
</dbReference>
<dbReference type="InterPro" id="IPR052048">
    <property type="entry name" value="ST_Response_Regulator"/>
</dbReference>
<evidence type="ECO:0000256" key="1">
    <source>
        <dbReference type="PROSITE-ProRule" id="PRU00169"/>
    </source>
</evidence>
<dbReference type="PANTHER" id="PTHR43228">
    <property type="entry name" value="TWO-COMPONENT RESPONSE REGULATOR"/>
    <property type="match status" value="1"/>
</dbReference>
<feature type="domain" description="Response regulatory" evidence="2">
    <location>
        <begin position="4"/>
        <end position="119"/>
    </location>
</feature>
<name>A0A4Z0GTI1_9BACL</name>
<dbReference type="GO" id="GO:0000160">
    <property type="term" value="P:phosphorelay signal transduction system"/>
    <property type="evidence" value="ECO:0007669"/>
    <property type="project" value="InterPro"/>
</dbReference>
<keyword evidence="1" id="KW-0597">Phosphoprotein</keyword>
<sequence>MAGRILVVDDAAFMRMMLKDILTKNGYEVVGEGANGNEAVSKYDELKPDLVTLDITMPELDGIQALKKIKSKDSDCKVIMCSAMGQQSMVIDAIQAGAKDFIVKPFQADRVIEAIKKTLG</sequence>
<gene>
    <name evidence="3" type="ORF">E4665_01050</name>
</gene>
<comment type="caution">
    <text evidence="3">The sequence shown here is derived from an EMBL/GenBank/DDBJ whole genome shotgun (WGS) entry which is preliminary data.</text>
</comment>
<dbReference type="SMART" id="SM00448">
    <property type="entry name" value="REC"/>
    <property type="match status" value="1"/>
</dbReference>
<dbReference type="Pfam" id="PF00072">
    <property type="entry name" value="Response_reg"/>
    <property type="match status" value="1"/>
</dbReference>
<evidence type="ECO:0000313" key="3">
    <source>
        <dbReference type="EMBL" id="TGB00291.1"/>
    </source>
</evidence>
<dbReference type="OrthoDB" id="9790669at2"/>
<keyword evidence="4" id="KW-1185">Reference proteome</keyword>
<dbReference type="RefSeq" id="WP_135346937.1">
    <property type="nucleotide sequence ID" value="NZ_SRJD01000001.1"/>
</dbReference>
<protein>
    <submittedName>
        <fullName evidence="3">Response regulator</fullName>
    </submittedName>
</protein>
<reference evidence="3 4" key="1">
    <citation type="journal article" date="2015" name="Int. J. Syst. Evol. Microbiol.">
        <title>Sporolactobacillus shoreae sp. nov. and Sporolactobacillus spathodeae sp. nov., two spore-forming lactic acid bacteria isolated from tree barks in Thailand.</title>
        <authorList>
            <person name="Thamacharoensuk T."/>
            <person name="Kitahara M."/>
            <person name="Ohkuma M."/>
            <person name="Thongchul N."/>
            <person name="Tanasupawat S."/>
        </authorList>
    </citation>
    <scope>NUCLEOTIDE SEQUENCE [LARGE SCALE GENOMIC DNA]</scope>
    <source>
        <strain evidence="3 4">BK92</strain>
    </source>
</reference>
<dbReference type="InterPro" id="IPR011006">
    <property type="entry name" value="CheY-like_superfamily"/>
</dbReference>
<dbReference type="InterPro" id="IPR001789">
    <property type="entry name" value="Sig_transdc_resp-reg_receiver"/>
</dbReference>
<dbReference type="Proteomes" id="UP000298347">
    <property type="component" value="Unassembled WGS sequence"/>
</dbReference>
<dbReference type="PROSITE" id="PS50110">
    <property type="entry name" value="RESPONSE_REGULATORY"/>
    <property type="match status" value="1"/>
</dbReference>
<dbReference type="AlphaFoldDB" id="A0A4Z0GTI1"/>
<dbReference type="SUPFAM" id="SSF52172">
    <property type="entry name" value="CheY-like"/>
    <property type="match status" value="1"/>
</dbReference>
<organism evidence="3 4">
    <name type="scientific">Sporolactobacillus shoreae</name>
    <dbReference type="NCBI Taxonomy" id="1465501"/>
    <lineage>
        <taxon>Bacteria</taxon>
        <taxon>Bacillati</taxon>
        <taxon>Bacillota</taxon>
        <taxon>Bacilli</taxon>
        <taxon>Bacillales</taxon>
        <taxon>Sporolactobacillaceae</taxon>
        <taxon>Sporolactobacillus</taxon>
    </lineage>
</organism>